<organism evidence="1 2">
    <name type="scientific">Arctium lappa</name>
    <name type="common">Greater burdock</name>
    <name type="synonym">Lappa major</name>
    <dbReference type="NCBI Taxonomy" id="4217"/>
    <lineage>
        <taxon>Eukaryota</taxon>
        <taxon>Viridiplantae</taxon>
        <taxon>Streptophyta</taxon>
        <taxon>Embryophyta</taxon>
        <taxon>Tracheophyta</taxon>
        <taxon>Spermatophyta</taxon>
        <taxon>Magnoliopsida</taxon>
        <taxon>eudicotyledons</taxon>
        <taxon>Gunneridae</taxon>
        <taxon>Pentapetalae</taxon>
        <taxon>asterids</taxon>
        <taxon>campanulids</taxon>
        <taxon>Asterales</taxon>
        <taxon>Asteraceae</taxon>
        <taxon>Carduoideae</taxon>
        <taxon>Cardueae</taxon>
        <taxon>Arctiinae</taxon>
        <taxon>Arctium</taxon>
    </lineage>
</organism>
<dbReference type="EMBL" id="CM042050">
    <property type="protein sequence ID" value="KAI3734390.1"/>
    <property type="molecule type" value="Genomic_DNA"/>
</dbReference>
<comment type="caution">
    <text evidence="1">The sequence shown here is derived from an EMBL/GenBank/DDBJ whole genome shotgun (WGS) entry which is preliminary data.</text>
</comment>
<protein>
    <submittedName>
        <fullName evidence="1">Uncharacterized protein</fullName>
    </submittedName>
</protein>
<name>A0ACB9CJN2_ARCLA</name>
<reference evidence="1 2" key="2">
    <citation type="journal article" date="2022" name="Mol. Ecol. Resour.">
        <title>The genomes of chicory, endive, great burdock and yacon provide insights into Asteraceae paleo-polyploidization history and plant inulin production.</title>
        <authorList>
            <person name="Fan W."/>
            <person name="Wang S."/>
            <person name="Wang H."/>
            <person name="Wang A."/>
            <person name="Jiang F."/>
            <person name="Liu H."/>
            <person name="Zhao H."/>
            <person name="Xu D."/>
            <person name="Zhang Y."/>
        </authorList>
    </citation>
    <scope>NUCLEOTIDE SEQUENCE [LARGE SCALE GENOMIC DNA]</scope>
    <source>
        <strain evidence="2">cv. Niubang</strain>
    </source>
</reference>
<sequence length="518" mass="56421">MLDDFFTVAELKDGLTCPDRVKDLMILMQREKDCVVENVRDAPTQWDTAANIIAITKNQDCLDLFVELDGLWFISRWLKDAYKFRNESGIRDSSLKLLTALDKLPMDDSRLVHSGILARVLDFLDHDDSGVYEKAKALCDKWMPNSKQKHETNSVSSSSNDDEKLAQQFGDEMEREVDSRNGKESLVIGGSNNLDSSRPGPGPKAMDVKDCETNFGSVSKVVQESEANTERCCSGFDLNQEGSEEIERPVDLVATPISVVSASRGDKLPSLQFEGNLGWKGPTSAFQHVAGCGTPINPKQHSDLDIDLNVAEANEDKIDGYSSGNKTPILSGIPSREESSIGASPRRSVRLHLDLNSLGDGNIDNVVLNQNGRRAESAISLFGIEVEEAILQPRKGRMSEPALELSLGGSNGSCGVGYGPLGAPTPYMVDPRGGVPPQFVGPSLVQPAAPGQEPPAFLMNMDAGGSQHSNMDLNYGLMMNDNYDEGKSSWVVGGKRQEPDGGWNGFSGDYKHQQPPWK</sequence>
<dbReference type="Proteomes" id="UP001055879">
    <property type="component" value="Linkage Group LG04"/>
</dbReference>
<evidence type="ECO:0000313" key="2">
    <source>
        <dbReference type="Proteomes" id="UP001055879"/>
    </source>
</evidence>
<gene>
    <name evidence="1" type="ORF">L6452_13858</name>
</gene>
<evidence type="ECO:0000313" key="1">
    <source>
        <dbReference type="EMBL" id="KAI3734390.1"/>
    </source>
</evidence>
<keyword evidence="2" id="KW-1185">Reference proteome</keyword>
<proteinExistence type="predicted"/>
<accession>A0ACB9CJN2</accession>
<reference evidence="2" key="1">
    <citation type="journal article" date="2022" name="Mol. Ecol. Resour.">
        <title>The genomes of chicory, endive, great burdock and yacon provide insights into Asteraceae palaeo-polyploidization history and plant inulin production.</title>
        <authorList>
            <person name="Fan W."/>
            <person name="Wang S."/>
            <person name="Wang H."/>
            <person name="Wang A."/>
            <person name="Jiang F."/>
            <person name="Liu H."/>
            <person name="Zhao H."/>
            <person name="Xu D."/>
            <person name="Zhang Y."/>
        </authorList>
    </citation>
    <scope>NUCLEOTIDE SEQUENCE [LARGE SCALE GENOMIC DNA]</scope>
    <source>
        <strain evidence="2">cv. Niubang</strain>
    </source>
</reference>